<gene>
    <name evidence="1" type="ORF">MM35RIKEN_12420</name>
</gene>
<dbReference type="InterPro" id="IPR014975">
    <property type="entry name" value="DUF1836"/>
</dbReference>
<protein>
    <recommendedName>
        <fullName evidence="3">DUF1836 domain-containing protein</fullName>
    </recommendedName>
</protein>
<proteinExistence type="predicted"/>
<dbReference type="PANTHER" id="PTHR40056:SF1">
    <property type="entry name" value="DUF1836 DOMAIN-CONTAINING PROTEIN"/>
    <property type="match status" value="1"/>
</dbReference>
<accession>A0A810PT70</accession>
<keyword evidence="2" id="KW-1185">Reference proteome</keyword>
<evidence type="ECO:0000313" key="2">
    <source>
        <dbReference type="Proteomes" id="UP000681343"/>
    </source>
</evidence>
<dbReference type="EMBL" id="AP023415">
    <property type="protein sequence ID" value="BCK79050.1"/>
    <property type="molecule type" value="Genomic_DNA"/>
</dbReference>
<name>A0A810PT70_9FIRM</name>
<dbReference type="AlphaFoldDB" id="A0A810PT70"/>
<organism evidence="1 2">
    <name type="scientific">Vescimonas fastidiosa</name>
    <dbReference type="NCBI Taxonomy" id="2714353"/>
    <lineage>
        <taxon>Bacteria</taxon>
        <taxon>Bacillati</taxon>
        <taxon>Bacillota</taxon>
        <taxon>Clostridia</taxon>
        <taxon>Eubacteriales</taxon>
        <taxon>Oscillospiraceae</taxon>
        <taxon>Vescimonas</taxon>
    </lineage>
</organism>
<dbReference type="Proteomes" id="UP000681343">
    <property type="component" value="Chromosome"/>
</dbReference>
<reference evidence="1" key="1">
    <citation type="submission" date="2020-09" db="EMBL/GenBank/DDBJ databases">
        <title>New species isolated from human feces.</title>
        <authorList>
            <person name="Kitahara M."/>
            <person name="Shigeno Y."/>
            <person name="Shime M."/>
            <person name="Matsumoto Y."/>
            <person name="Nakamura S."/>
            <person name="Motooka D."/>
            <person name="Fukuoka S."/>
            <person name="Nishikawa H."/>
            <person name="Benno Y."/>
        </authorList>
    </citation>
    <scope>NUCLEOTIDE SEQUENCE</scope>
    <source>
        <strain evidence="1">MM35</strain>
    </source>
</reference>
<evidence type="ECO:0008006" key="3">
    <source>
        <dbReference type="Google" id="ProtNLM"/>
    </source>
</evidence>
<dbReference type="Pfam" id="PF08876">
    <property type="entry name" value="DUF1836"/>
    <property type="match status" value="1"/>
</dbReference>
<sequence>MPYDKPLIAHKLQRWDQYITDYHLPQWDSIPDFGLYMDQVILLLERYLSFIPPVNAEKERIVTASAINNYVRLKLMPAPVKRKYYRVHICYLIMILTLKQSIGISQVQKIIPWDLADGQDGPETVRHIYEDYSGKFRGIALLFNHQIQQSWQELCAPDAGTDGVARCLVMESALLAGFSKILAEKLLRLWDADPAQVLATEQAHDFTDI</sequence>
<evidence type="ECO:0000313" key="1">
    <source>
        <dbReference type="EMBL" id="BCK79050.1"/>
    </source>
</evidence>
<dbReference type="RefSeq" id="WP_212820236.1">
    <property type="nucleotide sequence ID" value="NZ_AP023415.1"/>
</dbReference>
<dbReference type="KEGG" id="vfa:MM35RIKEN_12420"/>
<dbReference type="PANTHER" id="PTHR40056">
    <property type="entry name" value="HYPOTHETICAL CYTOSOLIC PROTEIN"/>
    <property type="match status" value="1"/>
</dbReference>